<name>A0A6J4TBD7_9BACT</name>
<feature type="non-terminal residue" evidence="1">
    <location>
        <position position="38"/>
    </location>
</feature>
<gene>
    <name evidence="1" type="ORF">AVDCRST_MAG73-30</name>
</gene>
<accession>A0A6J4TBD7</accession>
<feature type="non-terminal residue" evidence="1">
    <location>
        <position position="1"/>
    </location>
</feature>
<reference evidence="1" key="1">
    <citation type="submission" date="2020-02" db="EMBL/GenBank/DDBJ databases">
        <authorList>
            <person name="Meier V. D."/>
        </authorList>
    </citation>
    <scope>NUCLEOTIDE SEQUENCE</scope>
    <source>
        <strain evidence="1">AVDCRST_MAG73</strain>
    </source>
</reference>
<protein>
    <submittedName>
        <fullName evidence="1">Uncharacterized protein</fullName>
    </submittedName>
</protein>
<organism evidence="1">
    <name type="scientific">uncultured Thermomicrobiales bacterium</name>
    <dbReference type="NCBI Taxonomy" id="1645740"/>
    <lineage>
        <taxon>Bacteria</taxon>
        <taxon>Pseudomonadati</taxon>
        <taxon>Thermomicrobiota</taxon>
        <taxon>Thermomicrobia</taxon>
        <taxon>Thermomicrobiales</taxon>
        <taxon>environmental samples</taxon>
    </lineage>
</organism>
<evidence type="ECO:0000313" key="1">
    <source>
        <dbReference type="EMBL" id="CAA9518241.1"/>
    </source>
</evidence>
<dbReference type="AlphaFoldDB" id="A0A6J4TBD7"/>
<dbReference type="EMBL" id="CADCWE010000003">
    <property type="protein sequence ID" value="CAA9518241.1"/>
    <property type="molecule type" value="Genomic_DNA"/>
</dbReference>
<sequence length="38" mass="3751">DRPAEPAVSIAKPVAGSVDAVPVPARCHRSRSGLGGAV</sequence>
<proteinExistence type="predicted"/>